<reference evidence="1" key="1">
    <citation type="journal article" date="2023" name="G3 (Bethesda)">
        <title>Whole genome assembly and annotation of the endangered Caribbean coral Acropora cervicornis.</title>
        <authorList>
            <person name="Selwyn J.D."/>
            <person name="Vollmer S.V."/>
        </authorList>
    </citation>
    <scope>NUCLEOTIDE SEQUENCE</scope>
    <source>
        <strain evidence="1">K2</strain>
    </source>
</reference>
<proteinExistence type="predicted"/>
<evidence type="ECO:0000313" key="1">
    <source>
        <dbReference type="EMBL" id="KAK2551942.1"/>
    </source>
</evidence>
<accession>A0AAD9UW67</accession>
<reference evidence="1" key="2">
    <citation type="journal article" date="2023" name="Science">
        <title>Genomic signatures of disease resistance in endangered staghorn corals.</title>
        <authorList>
            <person name="Vollmer S.V."/>
            <person name="Selwyn J.D."/>
            <person name="Despard B.A."/>
            <person name="Roesel C.L."/>
        </authorList>
    </citation>
    <scope>NUCLEOTIDE SEQUENCE</scope>
    <source>
        <strain evidence="1">K2</strain>
    </source>
</reference>
<protein>
    <submittedName>
        <fullName evidence="1">Uncharacterized protein</fullName>
    </submittedName>
</protein>
<evidence type="ECO:0000313" key="2">
    <source>
        <dbReference type="Proteomes" id="UP001249851"/>
    </source>
</evidence>
<feature type="non-terminal residue" evidence="1">
    <location>
        <position position="191"/>
    </location>
</feature>
<dbReference type="EMBL" id="JARQWQ010000091">
    <property type="protein sequence ID" value="KAK2551942.1"/>
    <property type="molecule type" value="Genomic_DNA"/>
</dbReference>
<dbReference type="Proteomes" id="UP001249851">
    <property type="component" value="Unassembled WGS sequence"/>
</dbReference>
<comment type="caution">
    <text evidence="1">The sequence shown here is derived from an EMBL/GenBank/DDBJ whole genome shotgun (WGS) entry which is preliminary data.</text>
</comment>
<dbReference type="AlphaFoldDB" id="A0AAD9UW67"/>
<organism evidence="1 2">
    <name type="scientific">Acropora cervicornis</name>
    <name type="common">Staghorn coral</name>
    <dbReference type="NCBI Taxonomy" id="6130"/>
    <lineage>
        <taxon>Eukaryota</taxon>
        <taxon>Metazoa</taxon>
        <taxon>Cnidaria</taxon>
        <taxon>Anthozoa</taxon>
        <taxon>Hexacorallia</taxon>
        <taxon>Scleractinia</taxon>
        <taxon>Astrocoeniina</taxon>
        <taxon>Acroporidae</taxon>
        <taxon>Acropora</taxon>
    </lineage>
</organism>
<keyword evidence="2" id="KW-1185">Reference proteome</keyword>
<gene>
    <name evidence="1" type="ORF">P5673_026936</name>
</gene>
<name>A0AAD9UW67_ACRCE</name>
<sequence>SQIGLEKMQPPMHRTVLSEHRCTPVNQTLSFGLQIRLPPLLRKCGRKKMSLTSLFVRISGCFCLSRKRQEQLRVAEDAKKKENKKPDKYKHEWMLNPRYWSICYVENHGFFCVLCKKHSMIKAHNKSQTFIEIPSKRLKDDSLKTHMASTVHSSAMEADLLQCMSIFHQNYVEKNELQTTVLQNVFATAFF</sequence>